<name>A0AC61R963_9FIRM</name>
<dbReference type="EMBL" id="SRYG01000005">
    <property type="protein sequence ID" value="TGY66574.1"/>
    <property type="molecule type" value="Genomic_DNA"/>
</dbReference>
<reference evidence="1" key="1">
    <citation type="submission" date="2019-04" db="EMBL/GenBank/DDBJ databases">
        <title>Microbes associate with the intestines of laboratory mice.</title>
        <authorList>
            <person name="Navarre W."/>
            <person name="Wong E."/>
            <person name="Huang K."/>
            <person name="Tropini C."/>
            <person name="Ng K."/>
            <person name="Yu B."/>
        </authorList>
    </citation>
    <scope>NUCLEOTIDE SEQUENCE</scope>
    <source>
        <strain evidence="1">NM09_H32</strain>
    </source>
</reference>
<protein>
    <submittedName>
        <fullName evidence="1">PTS lactose/cellobiose transporter subunit IIA</fullName>
    </submittedName>
</protein>
<proteinExistence type="predicted"/>
<keyword evidence="2" id="KW-1185">Reference proteome</keyword>
<evidence type="ECO:0000313" key="1">
    <source>
        <dbReference type="EMBL" id="TGY66574.1"/>
    </source>
</evidence>
<evidence type="ECO:0000313" key="2">
    <source>
        <dbReference type="Proteomes" id="UP000308836"/>
    </source>
</evidence>
<accession>A0AC61R963</accession>
<comment type="caution">
    <text evidence="1">The sequence shown here is derived from an EMBL/GenBank/DDBJ whole genome shotgun (WGS) entry which is preliminary data.</text>
</comment>
<organism evidence="1 2">
    <name type="scientific">Dubosiella muris</name>
    <dbReference type="NCBI Taxonomy" id="3038133"/>
    <lineage>
        <taxon>Bacteria</taxon>
        <taxon>Bacillati</taxon>
        <taxon>Bacillota</taxon>
        <taxon>Erysipelotrichia</taxon>
        <taxon>Erysipelotrichales</taxon>
        <taxon>Erysipelotrichaceae</taxon>
        <taxon>Dubosiella</taxon>
    </lineage>
</organism>
<dbReference type="Proteomes" id="UP000308836">
    <property type="component" value="Unassembled WGS sequence"/>
</dbReference>
<gene>
    <name evidence="1" type="ORF">E5336_03315</name>
</gene>
<sequence length="109" mass="11773">MEGLELICFQIISASGGAKSAYMAALEAAKEGNYEEAENMIKEGDEMLNQGHAPHATLVQQEAAGNSPEVSLILIHAEDQMMGAETFKAMVEQMIDVYKEIDALKAKLA</sequence>